<dbReference type="PRINTS" id="PR01988">
    <property type="entry name" value="EXPORTERBACE"/>
</dbReference>
<feature type="transmembrane region" description="Helical" evidence="7">
    <location>
        <begin position="279"/>
        <end position="301"/>
    </location>
</feature>
<dbReference type="PANTHER" id="PTHR43266:SF2">
    <property type="entry name" value="MAJOR FACILITATOR SUPERFAMILY (MFS) PROFILE DOMAIN-CONTAINING PROTEIN"/>
    <property type="match status" value="1"/>
</dbReference>
<feature type="transmembrane region" description="Helical" evidence="7">
    <location>
        <begin position="12"/>
        <end position="37"/>
    </location>
</feature>
<dbReference type="InterPro" id="IPR036259">
    <property type="entry name" value="MFS_trans_sf"/>
</dbReference>
<protein>
    <submittedName>
        <fullName evidence="8">MFS transporter</fullName>
    </submittedName>
</protein>
<evidence type="ECO:0000256" key="6">
    <source>
        <dbReference type="ARBA" id="ARBA00023136"/>
    </source>
</evidence>
<dbReference type="Proteomes" id="UP000271031">
    <property type="component" value="Unassembled WGS sequence"/>
</dbReference>
<comment type="subcellular location">
    <subcellularLocation>
        <location evidence="1">Cell membrane</location>
        <topology evidence="1">Multi-pass membrane protein</topology>
    </subcellularLocation>
</comment>
<dbReference type="CDD" id="cd06173">
    <property type="entry name" value="MFS_MefA_like"/>
    <property type="match status" value="1"/>
</dbReference>
<evidence type="ECO:0000256" key="5">
    <source>
        <dbReference type="ARBA" id="ARBA00022989"/>
    </source>
</evidence>
<dbReference type="OrthoDB" id="9775268at2"/>
<gene>
    <name evidence="8" type="ORF">EDM56_01190</name>
</gene>
<keyword evidence="6 7" id="KW-0472">Membrane</keyword>
<feature type="transmembrane region" description="Helical" evidence="7">
    <location>
        <begin position="376"/>
        <end position="398"/>
    </location>
</feature>
<feature type="transmembrane region" description="Helical" evidence="7">
    <location>
        <begin position="307"/>
        <end position="332"/>
    </location>
</feature>
<evidence type="ECO:0000256" key="2">
    <source>
        <dbReference type="ARBA" id="ARBA00022448"/>
    </source>
</evidence>
<evidence type="ECO:0000313" key="8">
    <source>
        <dbReference type="EMBL" id="RNB92344.1"/>
    </source>
</evidence>
<proteinExistence type="predicted"/>
<keyword evidence="9" id="KW-1185">Reference proteome</keyword>
<feature type="transmembrane region" description="Helical" evidence="7">
    <location>
        <begin position="216"/>
        <end position="240"/>
    </location>
</feature>
<evidence type="ECO:0000256" key="3">
    <source>
        <dbReference type="ARBA" id="ARBA00022475"/>
    </source>
</evidence>
<feature type="transmembrane region" description="Helical" evidence="7">
    <location>
        <begin position="83"/>
        <end position="104"/>
    </location>
</feature>
<evidence type="ECO:0000256" key="4">
    <source>
        <dbReference type="ARBA" id="ARBA00022692"/>
    </source>
</evidence>
<dbReference type="Gene3D" id="1.20.1250.20">
    <property type="entry name" value="MFS general substrate transporter like domains"/>
    <property type="match status" value="1"/>
</dbReference>
<reference evidence="8 9" key="1">
    <citation type="submission" date="2018-10" db="EMBL/GenBank/DDBJ databases">
        <title>Phylogenomics of Brevibacillus.</title>
        <authorList>
            <person name="Dunlap C."/>
        </authorList>
    </citation>
    <scope>NUCLEOTIDE SEQUENCE [LARGE SCALE GENOMIC DNA]</scope>
    <source>
        <strain evidence="8 9">JCM 15716</strain>
    </source>
</reference>
<dbReference type="InterPro" id="IPR011701">
    <property type="entry name" value="MFS"/>
</dbReference>
<feature type="transmembrane region" description="Helical" evidence="7">
    <location>
        <begin position="157"/>
        <end position="181"/>
    </location>
</feature>
<evidence type="ECO:0000256" key="7">
    <source>
        <dbReference type="SAM" id="Phobius"/>
    </source>
</evidence>
<feature type="transmembrane region" description="Helical" evidence="7">
    <location>
        <begin position="353"/>
        <end position="370"/>
    </location>
</feature>
<feature type="transmembrane region" description="Helical" evidence="7">
    <location>
        <begin position="252"/>
        <end position="272"/>
    </location>
</feature>
<keyword evidence="5 7" id="KW-1133">Transmembrane helix</keyword>
<evidence type="ECO:0000256" key="1">
    <source>
        <dbReference type="ARBA" id="ARBA00004651"/>
    </source>
</evidence>
<dbReference type="AlphaFoldDB" id="A0A3M8DWN2"/>
<evidence type="ECO:0000313" key="9">
    <source>
        <dbReference type="Proteomes" id="UP000271031"/>
    </source>
</evidence>
<dbReference type="GO" id="GO:0022857">
    <property type="term" value="F:transmembrane transporter activity"/>
    <property type="evidence" value="ECO:0007669"/>
    <property type="project" value="InterPro"/>
</dbReference>
<dbReference type="GO" id="GO:0005886">
    <property type="term" value="C:plasma membrane"/>
    <property type="evidence" value="ECO:0007669"/>
    <property type="project" value="UniProtKB-SubCell"/>
</dbReference>
<sequence length="410" mass="43939">MLWKNRTFTKMFFSYGLSAFGDYFDFMAVSILLGFIWKVDAMTVALLPLAFAVPSILCSQLAGILADRWNKRNLMLTTDLIRAAITTMLIFAPNAWVLLALITLRSTARVFHYPAQQAMTRRVVSTEQLLQATSLNGAIFQLSKVLGPLFGASVATAFSPGACMAVNAVCYVFSALLLFFVPAHQGRIEQTEADSEKLNLRTAWKGGWLILLKSRVLMVSIFFCLVGMGGIQMIDAQITVLLRDIAPDRPDLIGWLVTAIGAGGLASVTWLRRFRQLSAYGWLLGGGLGLIGLMFAASGLFQHDTPLGLMLAACFVGGVGTGFTSTGLNYILQKETPVDAIGRISGILDSMSSIVLIVAPLAGGALIGLLGASHTFLYVGASIGGIGLIGIMFQSLLWRKAAQHSSTAAA</sequence>
<organism evidence="8 9">
    <name type="scientific">Brevibacillus fluminis</name>
    <dbReference type="NCBI Taxonomy" id="511487"/>
    <lineage>
        <taxon>Bacteria</taxon>
        <taxon>Bacillati</taxon>
        <taxon>Bacillota</taxon>
        <taxon>Bacilli</taxon>
        <taxon>Bacillales</taxon>
        <taxon>Paenibacillaceae</taxon>
        <taxon>Brevibacillus</taxon>
    </lineage>
</organism>
<keyword evidence="4 7" id="KW-0812">Transmembrane</keyword>
<dbReference type="InterPro" id="IPR022324">
    <property type="entry name" value="Bacilysin_exporter_BacE_put"/>
</dbReference>
<keyword evidence="2" id="KW-0813">Transport</keyword>
<keyword evidence="3" id="KW-1003">Cell membrane</keyword>
<accession>A0A3M8DWN2</accession>
<name>A0A3M8DWN2_9BACL</name>
<dbReference type="EMBL" id="RHHQ01000003">
    <property type="protein sequence ID" value="RNB92344.1"/>
    <property type="molecule type" value="Genomic_DNA"/>
</dbReference>
<feature type="transmembrane region" description="Helical" evidence="7">
    <location>
        <begin position="43"/>
        <end position="62"/>
    </location>
</feature>
<dbReference type="RefSeq" id="WP_122916050.1">
    <property type="nucleotide sequence ID" value="NZ_RHHQ01000003.1"/>
</dbReference>
<dbReference type="Pfam" id="PF07690">
    <property type="entry name" value="MFS_1"/>
    <property type="match status" value="1"/>
</dbReference>
<dbReference type="SUPFAM" id="SSF103473">
    <property type="entry name" value="MFS general substrate transporter"/>
    <property type="match status" value="1"/>
</dbReference>
<comment type="caution">
    <text evidence="8">The sequence shown here is derived from an EMBL/GenBank/DDBJ whole genome shotgun (WGS) entry which is preliminary data.</text>
</comment>
<dbReference type="PANTHER" id="PTHR43266">
    <property type="entry name" value="MACROLIDE-EFFLUX PROTEIN"/>
    <property type="match status" value="1"/>
</dbReference>